<dbReference type="InterPro" id="IPR022770">
    <property type="entry name" value="IucA/IucC-like_C"/>
</dbReference>
<proteinExistence type="inferred from homology"/>
<name>A0ABW1H2Q6_9ACTN</name>
<dbReference type="Proteomes" id="UP001596226">
    <property type="component" value="Unassembled WGS sequence"/>
</dbReference>
<protein>
    <submittedName>
        <fullName evidence="5">IucA/IucC family protein</fullName>
    </submittedName>
</protein>
<dbReference type="RefSeq" id="WP_377507193.1">
    <property type="nucleotide sequence ID" value="NZ_JBHSQS010000003.1"/>
</dbReference>
<comment type="similarity">
    <text evidence="2">Belongs to the IucA/IucC family.</text>
</comment>
<evidence type="ECO:0000256" key="1">
    <source>
        <dbReference type="ARBA" id="ARBA00004924"/>
    </source>
</evidence>
<dbReference type="PANTHER" id="PTHR34384">
    <property type="entry name" value="L-2,3-DIAMINOPROPANOATE--CITRATE LIGASE"/>
    <property type="match status" value="1"/>
</dbReference>
<dbReference type="PANTHER" id="PTHR34384:SF5">
    <property type="entry name" value="L-2,3-DIAMINOPROPANOATE--CITRATE LIGASE"/>
    <property type="match status" value="1"/>
</dbReference>
<dbReference type="Pfam" id="PF04183">
    <property type="entry name" value="IucA_IucC"/>
    <property type="match status" value="1"/>
</dbReference>
<comment type="caution">
    <text evidence="5">The sequence shown here is derived from an EMBL/GenBank/DDBJ whole genome shotgun (WGS) entry which is preliminary data.</text>
</comment>
<comment type="pathway">
    <text evidence="1">Siderophore biosynthesis.</text>
</comment>
<evidence type="ECO:0000259" key="4">
    <source>
        <dbReference type="Pfam" id="PF06276"/>
    </source>
</evidence>
<dbReference type="InterPro" id="IPR007310">
    <property type="entry name" value="Aerobactin_biosyn_IucA/IucC_N"/>
</dbReference>
<organism evidence="5 6">
    <name type="scientific">Micromonospora vulcania</name>
    <dbReference type="NCBI Taxonomy" id="1441873"/>
    <lineage>
        <taxon>Bacteria</taxon>
        <taxon>Bacillati</taxon>
        <taxon>Actinomycetota</taxon>
        <taxon>Actinomycetes</taxon>
        <taxon>Micromonosporales</taxon>
        <taxon>Micromonosporaceae</taxon>
        <taxon>Micromonospora</taxon>
    </lineage>
</organism>
<accession>A0ABW1H2Q6</accession>
<evidence type="ECO:0000313" key="5">
    <source>
        <dbReference type="EMBL" id="MFC5922966.1"/>
    </source>
</evidence>
<feature type="domain" description="Aerobactin siderophore biosynthesis IucA/IucC-like C-terminal" evidence="4">
    <location>
        <begin position="359"/>
        <end position="513"/>
    </location>
</feature>
<evidence type="ECO:0000256" key="2">
    <source>
        <dbReference type="ARBA" id="ARBA00007832"/>
    </source>
</evidence>
<feature type="domain" description="Aerobactin siderophore biosynthesis IucA/IucC N-terminal" evidence="3">
    <location>
        <begin position="144"/>
        <end position="348"/>
    </location>
</feature>
<dbReference type="Gene3D" id="1.10.510.40">
    <property type="match status" value="1"/>
</dbReference>
<dbReference type="EMBL" id="JBHSQS010000003">
    <property type="protein sequence ID" value="MFC5922966.1"/>
    <property type="molecule type" value="Genomic_DNA"/>
</dbReference>
<evidence type="ECO:0000313" key="6">
    <source>
        <dbReference type="Proteomes" id="UP001596226"/>
    </source>
</evidence>
<dbReference type="Pfam" id="PF06276">
    <property type="entry name" value="FhuF"/>
    <property type="match status" value="1"/>
</dbReference>
<keyword evidence="6" id="KW-1185">Reference proteome</keyword>
<evidence type="ECO:0000259" key="3">
    <source>
        <dbReference type="Pfam" id="PF04183"/>
    </source>
</evidence>
<reference evidence="6" key="1">
    <citation type="journal article" date="2019" name="Int. J. Syst. Evol. Microbiol.">
        <title>The Global Catalogue of Microorganisms (GCM) 10K type strain sequencing project: providing services to taxonomists for standard genome sequencing and annotation.</title>
        <authorList>
            <consortium name="The Broad Institute Genomics Platform"/>
            <consortium name="The Broad Institute Genome Sequencing Center for Infectious Disease"/>
            <person name="Wu L."/>
            <person name="Ma J."/>
        </authorList>
    </citation>
    <scope>NUCLEOTIDE SEQUENCE [LARGE SCALE GENOMIC DNA]</scope>
    <source>
        <strain evidence="6">CGMCC 4.7144</strain>
    </source>
</reference>
<dbReference type="InterPro" id="IPR037455">
    <property type="entry name" value="LucA/IucC-like"/>
</dbReference>
<sequence length="528" mass="56984">MGTADRVADLAAAHAVFGCLLREVAAPDGEATIEGGTARVRLRHLDVLLRCAVDRVSPVGAHRYAGPVQRLTHTGPSARTGTWENLDAAGLATLLADELTARTGAPNDEFVEQVLASRDTVTELLGTRPDRDPTPTGEPAVDAYVDSEQSLVLGHPHHPAPKWRTGDGEGWRAYAPELRTAFRLHWLAVPDDLVAGAGPFDALVAALDPPTPPPGHRVLPVHPWQLSLVPPVDGRLRDLGPAGAPVRPTASVRTLYAPDADLFVKASLHVRITNCLRKNARYELTGAVALTHLLATVPLPAGVGLLAEPAYRTVDEPGADEAYGTILRTGLRPHLRPGETPLLAAALAAAPLRVVDPVDWWRAYVELLVPAVLRSWLVHGVVHEAHLQNVVVVLDRRRRPVGMLLRDLEGVKLDSARLPAWPEGVPPQARYGPLDAQRRIAYCLFVNHLGGISGALADASPRVEPELWRTLREVVEAVCADLDDPPELRAMLAGAPLVAKANLLVRWHRDADRHAPYVPVPNPFGDPR</sequence>
<gene>
    <name evidence="5" type="ORF">ACFQGL_06375</name>
</gene>